<dbReference type="PANTHER" id="PTHR30055:SF220">
    <property type="entry name" value="TETR-FAMILY REGULATORY PROTEIN"/>
    <property type="match status" value="1"/>
</dbReference>
<dbReference type="AlphaFoldDB" id="A0A5C4JFV7"/>
<keyword evidence="1" id="KW-0805">Transcription regulation</keyword>
<accession>A0A5C4JFV7</accession>
<evidence type="ECO:0000256" key="5">
    <source>
        <dbReference type="SAM" id="MobiDB-lite"/>
    </source>
</evidence>
<dbReference type="EMBL" id="VCKW01000034">
    <property type="protein sequence ID" value="TMR04184.1"/>
    <property type="molecule type" value="Genomic_DNA"/>
</dbReference>
<gene>
    <name evidence="7" type="ORF">ETD83_09340</name>
</gene>
<feature type="compositionally biased region" description="Polar residues" evidence="5">
    <location>
        <begin position="255"/>
        <end position="270"/>
    </location>
</feature>
<keyword evidence="3" id="KW-0804">Transcription</keyword>
<reference evidence="7 8" key="1">
    <citation type="submission" date="2019-05" db="EMBL/GenBank/DDBJ databases">
        <title>Draft genome sequence of Actinomadura sp. 14C53.</title>
        <authorList>
            <person name="Saricaoglu S."/>
            <person name="Isik K."/>
        </authorList>
    </citation>
    <scope>NUCLEOTIDE SEQUENCE [LARGE SCALE GENOMIC DNA]</scope>
    <source>
        <strain evidence="7 8">14C53</strain>
    </source>
</reference>
<keyword evidence="2 4" id="KW-0238">DNA-binding</keyword>
<dbReference type="Gene3D" id="1.10.357.10">
    <property type="entry name" value="Tetracycline Repressor, domain 2"/>
    <property type="match status" value="1"/>
</dbReference>
<dbReference type="Pfam" id="PF00440">
    <property type="entry name" value="TetR_N"/>
    <property type="match status" value="1"/>
</dbReference>
<dbReference type="Pfam" id="PF13305">
    <property type="entry name" value="TetR_C_33"/>
    <property type="match status" value="1"/>
</dbReference>
<sequence length="270" mass="28567">MGKRRYHHGDLRSALLDAAEELVHEHGDTNWSLREASARVGVSPSAAYHHFSSRDALIRALSVRVLSRLGERMAGAATQAAAPGADARQGLVAAGSAYVRWTLEDPAVARLAFGSGARDPDAAISPHPHDVLDAELDQLVEIGDLSAEARPGAEFAVWAAVHGLATLLADGLMTLDGPEAADLHTKRIVQAVLTGLAQETTPLPGWPAARSAHTERQARGQGNATADQPRPTTPNQPPTTTRSTARPTHAKGAGTLNQDTRSSTFTHQEH</sequence>
<dbReference type="GO" id="GO:0000976">
    <property type="term" value="F:transcription cis-regulatory region binding"/>
    <property type="evidence" value="ECO:0007669"/>
    <property type="project" value="TreeGrafter"/>
</dbReference>
<dbReference type="GO" id="GO:0003700">
    <property type="term" value="F:DNA-binding transcription factor activity"/>
    <property type="evidence" value="ECO:0007669"/>
    <property type="project" value="TreeGrafter"/>
</dbReference>
<dbReference type="Proteomes" id="UP000309174">
    <property type="component" value="Unassembled WGS sequence"/>
</dbReference>
<dbReference type="RefSeq" id="WP_138644668.1">
    <property type="nucleotide sequence ID" value="NZ_VCKW01000034.1"/>
</dbReference>
<evidence type="ECO:0000313" key="7">
    <source>
        <dbReference type="EMBL" id="TMR04184.1"/>
    </source>
</evidence>
<feature type="DNA-binding region" description="H-T-H motif" evidence="4">
    <location>
        <begin position="32"/>
        <end position="51"/>
    </location>
</feature>
<dbReference type="OrthoDB" id="3173376at2"/>
<dbReference type="PRINTS" id="PR00455">
    <property type="entry name" value="HTHTETR"/>
</dbReference>
<feature type="region of interest" description="Disordered" evidence="5">
    <location>
        <begin position="200"/>
        <end position="270"/>
    </location>
</feature>
<evidence type="ECO:0000256" key="4">
    <source>
        <dbReference type="PROSITE-ProRule" id="PRU00335"/>
    </source>
</evidence>
<keyword evidence="8" id="KW-1185">Reference proteome</keyword>
<evidence type="ECO:0000259" key="6">
    <source>
        <dbReference type="PROSITE" id="PS50977"/>
    </source>
</evidence>
<dbReference type="SUPFAM" id="SSF46689">
    <property type="entry name" value="Homeodomain-like"/>
    <property type="match status" value="1"/>
</dbReference>
<organism evidence="7 8">
    <name type="scientific">Actinomadura soli</name>
    <dbReference type="NCBI Taxonomy" id="2508997"/>
    <lineage>
        <taxon>Bacteria</taxon>
        <taxon>Bacillati</taxon>
        <taxon>Actinomycetota</taxon>
        <taxon>Actinomycetes</taxon>
        <taxon>Streptosporangiales</taxon>
        <taxon>Thermomonosporaceae</taxon>
        <taxon>Actinomadura</taxon>
    </lineage>
</organism>
<protein>
    <submittedName>
        <fullName evidence="7">TetR/AcrR family transcriptional regulator</fullName>
    </submittedName>
</protein>
<proteinExistence type="predicted"/>
<dbReference type="PANTHER" id="PTHR30055">
    <property type="entry name" value="HTH-TYPE TRANSCRIPTIONAL REGULATOR RUTR"/>
    <property type="match status" value="1"/>
</dbReference>
<dbReference type="InterPro" id="IPR050109">
    <property type="entry name" value="HTH-type_TetR-like_transc_reg"/>
</dbReference>
<evidence type="ECO:0000256" key="3">
    <source>
        <dbReference type="ARBA" id="ARBA00023163"/>
    </source>
</evidence>
<evidence type="ECO:0000256" key="1">
    <source>
        <dbReference type="ARBA" id="ARBA00023015"/>
    </source>
</evidence>
<feature type="compositionally biased region" description="Low complexity" evidence="5">
    <location>
        <begin position="238"/>
        <end position="247"/>
    </location>
</feature>
<comment type="caution">
    <text evidence="7">The sequence shown here is derived from an EMBL/GenBank/DDBJ whole genome shotgun (WGS) entry which is preliminary data.</text>
</comment>
<evidence type="ECO:0000256" key="2">
    <source>
        <dbReference type="ARBA" id="ARBA00023125"/>
    </source>
</evidence>
<feature type="domain" description="HTH tetR-type" evidence="6">
    <location>
        <begin position="9"/>
        <end position="69"/>
    </location>
</feature>
<evidence type="ECO:0000313" key="8">
    <source>
        <dbReference type="Proteomes" id="UP000309174"/>
    </source>
</evidence>
<name>A0A5C4JFV7_9ACTN</name>
<dbReference type="InterPro" id="IPR025996">
    <property type="entry name" value="MT1864/Rv1816-like_C"/>
</dbReference>
<dbReference type="SUPFAM" id="SSF48498">
    <property type="entry name" value="Tetracyclin repressor-like, C-terminal domain"/>
    <property type="match status" value="1"/>
</dbReference>
<dbReference type="PROSITE" id="PS50977">
    <property type="entry name" value="HTH_TETR_2"/>
    <property type="match status" value="1"/>
</dbReference>
<dbReference type="InterPro" id="IPR009057">
    <property type="entry name" value="Homeodomain-like_sf"/>
</dbReference>
<dbReference type="InterPro" id="IPR036271">
    <property type="entry name" value="Tet_transcr_reg_TetR-rel_C_sf"/>
</dbReference>
<dbReference type="InterPro" id="IPR001647">
    <property type="entry name" value="HTH_TetR"/>
</dbReference>